<keyword evidence="6" id="KW-0472">Membrane</keyword>
<sequence>MGSCKAARYAKVLLSSILCLIFFSVLGRADVLTLEEAVRVALANNRQILIAKEKIEEARQRIEEARAGYLPAINLSGTYTRLSEAPSMSVPGYGSIEMGKANNYLSTLSLTQMLYSSGILKYGNQGASLYYRKSEEDLKNAQNSITYQVKKAFYAVLLAERNLEVTEAALDQSERHLAVVEDLFEAGVVSKFDLLRTRVEVVNLKPDLIQVRNNLHLSLESLANLLSFPSTSLKLEGGLSFEPLKVTLEEALDRASEERSDLKSVQLQKEISEVVLKLAEVQNKPNLALVGNYQYQNASGGEDEWGREWNLSLVLSMPLFDG</sequence>
<name>A0A523W4Z1_UNCAE</name>
<dbReference type="EMBL" id="SOIZ01000206">
    <property type="protein sequence ID" value="TET62096.1"/>
    <property type="molecule type" value="Genomic_DNA"/>
</dbReference>
<feature type="non-terminal residue" evidence="9">
    <location>
        <position position="322"/>
    </location>
</feature>
<evidence type="ECO:0000313" key="9">
    <source>
        <dbReference type="EMBL" id="TET62096.1"/>
    </source>
</evidence>
<protein>
    <submittedName>
        <fullName evidence="9">TolC family protein</fullName>
    </submittedName>
</protein>
<dbReference type="GO" id="GO:0015562">
    <property type="term" value="F:efflux transmembrane transporter activity"/>
    <property type="evidence" value="ECO:0007669"/>
    <property type="project" value="InterPro"/>
</dbReference>
<comment type="subcellular location">
    <subcellularLocation>
        <location evidence="1">Cell outer membrane</location>
    </subcellularLocation>
</comment>
<keyword evidence="7" id="KW-0998">Cell outer membrane</keyword>
<dbReference type="Pfam" id="PF02321">
    <property type="entry name" value="OEP"/>
    <property type="match status" value="1"/>
</dbReference>
<evidence type="ECO:0000256" key="8">
    <source>
        <dbReference type="SAM" id="Coils"/>
    </source>
</evidence>
<evidence type="ECO:0000256" key="6">
    <source>
        <dbReference type="ARBA" id="ARBA00023136"/>
    </source>
</evidence>
<accession>A0A523W4Z1</accession>
<evidence type="ECO:0000256" key="2">
    <source>
        <dbReference type="ARBA" id="ARBA00007613"/>
    </source>
</evidence>
<evidence type="ECO:0000256" key="5">
    <source>
        <dbReference type="ARBA" id="ARBA00022692"/>
    </source>
</evidence>
<dbReference type="InterPro" id="IPR051906">
    <property type="entry name" value="TolC-like"/>
</dbReference>
<reference evidence="9 10" key="1">
    <citation type="submission" date="2019-03" db="EMBL/GenBank/DDBJ databases">
        <title>Metabolic potential of uncultured bacteria and archaea associated with petroleum seepage in deep-sea sediments.</title>
        <authorList>
            <person name="Dong X."/>
            <person name="Hubert C."/>
        </authorList>
    </citation>
    <scope>NUCLEOTIDE SEQUENCE [LARGE SCALE GENOMIC DNA]</scope>
    <source>
        <strain evidence="9">E29_bin52</strain>
    </source>
</reference>
<keyword evidence="4" id="KW-1134">Transmembrane beta strand</keyword>
<dbReference type="Proteomes" id="UP000319130">
    <property type="component" value="Unassembled WGS sequence"/>
</dbReference>
<evidence type="ECO:0000256" key="3">
    <source>
        <dbReference type="ARBA" id="ARBA00022448"/>
    </source>
</evidence>
<dbReference type="InterPro" id="IPR003423">
    <property type="entry name" value="OMP_efflux"/>
</dbReference>
<feature type="coiled-coil region" evidence="8">
    <location>
        <begin position="245"/>
        <end position="284"/>
    </location>
</feature>
<dbReference type="AlphaFoldDB" id="A0A523W4Z1"/>
<dbReference type="SUPFAM" id="SSF56954">
    <property type="entry name" value="Outer membrane efflux proteins (OEP)"/>
    <property type="match status" value="1"/>
</dbReference>
<evidence type="ECO:0000256" key="1">
    <source>
        <dbReference type="ARBA" id="ARBA00004442"/>
    </source>
</evidence>
<evidence type="ECO:0000256" key="4">
    <source>
        <dbReference type="ARBA" id="ARBA00022452"/>
    </source>
</evidence>
<keyword evidence="3" id="KW-0813">Transport</keyword>
<dbReference type="PANTHER" id="PTHR30026:SF20">
    <property type="entry name" value="OUTER MEMBRANE PROTEIN TOLC"/>
    <property type="match status" value="1"/>
</dbReference>
<dbReference type="GO" id="GO:0015288">
    <property type="term" value="F:porin activity"/>
    <property type="evidence" value="ECO:0007669"/>
    <property type="project" value="TreeGrafter"/>
</dbReference>
<organism evidence="9 10">
    <name type="scientific">Aerophobetes bacterium</name>
    <dbReference type="NCBI Taxonomy" id="2030807"/>
    <lineage>
        <taxon>Bacteria</taxon>
        <taxon>Candidatus Aerophobota</taxon>
    </lineage>
</organism>
<dbReference type="GO" id="GO:1990281">
    <property type="term" value="C:efflux pump complex"/>
    <property type="evidence" value="ECO:0007669"/>
    <property type="project" value="TreeGrafter"/>
</dbReference>
<evidence type="ECO:0000313" key="10">
    <source>
        <dbReference type="Proteomes" id="UP000319130"/>
    </source>
</evidence>
<evidence type="ECO:0000256" key="7">
    <source>
        <dbReference type="ARBA" id="ARBA00023237"/>
    </source>
</evidence>
<dbReference type="GO" id="GO:0009279">
    <property type="term" value="C:cell outer membrane"/>
    <property type="evidence" value="ECO:0007669"/>
    <property type="project" value="UniProtKB-SubCell"/>
</dbReference>
<gene>
    <name evidence="9" type="ORF">E3J48_04770</name>
</gene>
<dbReference type="Gene3D" id="1.20.1600.10">
    <property type="entry name" value="Outer membrane efflux proteins (OEP)"/>
    <property type="match status" value="1"/>
</dbReference>
<keyword evidence="5" id="KW-0812">Transmembrane</keyword>
<keyword evidence="8" id="KW-0175">Coiled coil</keyword>
<proteinExistence type="inferred from homology"/>
<comment type="similarity">
    <text evidence="2">Belongs to the outer membrane factor (OMF) (TC 1.B.17) family.</text>
</comment>
<comment type="caution">
    <text evidence="9">The sequence shown here is derived from an EMBL/GenBank/DDBJ whole genome shotgun (WGS) entry which is preliminary data.</text>
</comment>
<dbReference type="PANTHER" id="PTHR30026">
    <property type="entry name" value="OUTER MEMBRANE PROTEIN TOLC"/>
    <property type="match status" value="1"/>
</dbReference>